<dbReference type="PANTHER" id="PTHR21646">
    <property type="entry name" value="UBIQUITIN CARBOXYL-TERMINAL HYDROLASE"/>
    <property type="match status" value="1"/>
</dbReference>
<keyword evidence="5" id="KW-0963">Cytoplasm</keyword>
<dbReference type="GO" id="GO:0008270">
    <property type="term" value="F:zinc ion binding"/>
    <property type="evidence" value="ECO:0007669"/>
    <property type="project" value="UniProtKB-KW"/>
</dbReference>
<evidence type="ECO:0000256" key="3">
    <source>
        <dbReference type="ARBA" id="ARBA00004556"/>
    </source>
</evidence>
<evidence type="ECO:0000256" key="9">
    <source>
        <dbReference type="ARBA" id="ARBA00022771"/>
    </source>
</evidence>
<feature type="domain" description="USP" evidence="15">
    <location>
        <begin position="179"/>
        <end position="636"/>
    </location>
</feature>
<evidence type="ECO:0000259" key="15">
    <source>
        <dbReference type="PROSITE" id="PS50235"/>
    </source>
</evidence>
<keyword evidence="8" id="KW-0677">Repeat</keyword>
<feature type="compositionally biased region" description="Basic and acidic residues" evidence="14">
    <location>
        <begin position="317"/>
        <end position="332"/>
    </location>
</feature>
<evidence type="ECO:0000256" key="5">
    <source>
        <dbReference type="ARBA" id="ARBA00022490"/>
    </source>
</evidence>
<evidence type="ECO:0000256" key="6">
    <source>
        <dbReference type="ARBA" id="ARBA00022583"/>
    </source>
</evidence>
<dbReference type="InterPro" id="IPR038765">
    <property type="entry name" value="Papain-like_cys_pep_sf"/>
</dbReference>
<dbReference type="PANTHER" id="PTHR21646:SF86">
    <property type="entry name" value="UBIQUITIN CARBOXYL-TERMINAL HYDROLASE"/>
    <property type="match status" value="1"/>
</dbReference>
<keyword evidence="6" id="KW-0254">Endocytosis</keyword>
<dbReference type="Pfam" id="PF00443">
    <property type="entry name" value="UCH"/>
    <property type="match status" value="1"/>
</dbReference>
<proteinExistence type="inferred from homology"/>
<feature type="non-terminal residue" evidence="18">
    <location>
        <position position="1"/>
    </location>
</feature>
<dbReference type="InterPro" id="IPR035927">
    <property type="entry name" value="DUSP-like_sf"/>
</dbReference>
<keyword evidence="11" id="KW-0206">Cytoskeleton</keyword>
<evidence type="ECO:0000313" key="18">
    <source>
        <dbReference type="EMBL" id="RNA10221.1"/>
    </source>
</evidence>
<keyword evidence="7" id="KW-0479">Metal-binding</keyword>
<keyword evidence="9 12" id="KW-0863">Zinc-finger</keyword>
<dbReference type="GO" id="GO:0005813">
    <property type="term" value="C:centrosome"/>
    <property type="evidence" value="ECO:0007669"/>
    <property type="project" value="UniProtKB-SubCell"/>
</dbReference>
<evidence type="ECO:0000259" key="17">
    <source>
        <dbReference type="PROSITE" id="PS51283"/>
    </source>
</evidence>
<organism evidence="18 19">
    <name type="scientific">Brachionus plicatilis</name>
    <name type="common">Marine rotifer</name>
    <name type="synonym">Brachionus muelleri</name>
    <dbReference type="NCBI Taxonomy" id="10195"/>
    <lineage>
        <taxon>Eukaryota</taxon>
        <taxon>Metazoa</taxon>
        <taxon>Spiralia</taxon>
        <taxon>Gnathifera</taxon>
        <taxon>Rotifera</taxon>
        <taxon>Eurotatoria</taxon>
        <taxon>Monogononta</taxon>
        <taxon>Pseudotrocha</taxon>
        <taxon>Ploima</taxon>
        <taxon>Brachionidae</taxon>
        <taxon>Brachionus</taxon>
    </lineage>
</organism>
<dbReference type="InterPro" id="IPR001607">
    <property type="entry name" value="Znf_UBP"/>
</dbReference>
<dbReference type="InterPro" id="IPR050185">
    <property type="entry name" value="Ub_carboxyl-term_hydrolase"/>
</dbReference>
<feature type="domain" description="DUSP" evidence="17">
    <location>
        <begin position="642"/>
        <end position="739"/>
    </location>
</feature>
<evidence type="ECO:0000256" key="2">
    <source>
        <dbReference type="ARBA" id="ARBA00004300"/>
    </source>
</evidence>
<dbReference type="PROSITE" id="PS50235">
    <property type="entry name" value="USP_3"/>
    <property type="match status" value="1"/>
</dbReference>
<dbReference type="OrthoDB" id="73004at2759"/>
<evidence type="ECO:0000256" key="13">
    <source>
        <dbReference type="RuleBase" id="RU366025"/>
    </source>
</evidence>
<evidence type="ECO:0000256" key="4">
    <source>
        <dbReference type="ARBA" id="ARBA00008269"/>
    </source>
</evidence>
<dbReference type="Proteomes" id="UP000276133">
    <property type="component" value="Unassembled WGS sequence"/>
</dbReference>
<comment type="caution">
    <text evidence="18">The sequence shown here is derived from an EMBL/GenBank/DDBJ whole genome shotgun (WGS) entry which is preliminary data.</text>
</comment>
<dbReference type="Pfam" id="PF06337">
    <property type="entry name" value="DUSP"/>
    <property type="match status" value="1"/>
</dbReference>
<comment type="similarity">
    <text evidence="4">Belongs to the peptidase C19 family. USP20/USP33 subfamily.</text>
</comment>
<comment type="catalytic activity">
    <reaction evidence="1 13">
        <text>Thiol-dependent hydrolysis of ester, thioester, amide, peptide and isopeptide bonds formed by the C-terminal Gly of ubiquitin (a 76-residue protein attached to proteins as an intracellular targeting signal).</text>
        <dbReference type="EC" id="3.4.19.12"/>
    </reaction>
</comment>
<reference evidence="18 19" key="1">
    <citation type="journal article" date="2018" name="Sci. Rep.">
        <title>Genomic signatures of local adaptation to the degree of environmental predictability in rotifers.</title>
        <authorList>
            <person name="Franch-Gras L."/>
            <person name="Hahn C."/>
            <person name="Garcia-Roger E.M."/>
            <person name="Carmona M.J."/>
            <person name="Serra M."/>
            <person name="Gomez A."/>
        </authorList>
    </citation>
    <scope>NUCLEOTIDE SEQUENCE [LARGE SCALE GENOMIC DNA]</scope>
    <source>
        <strain evidence="18">HYR1</strain>
    </source>
</reference>
<accession>A0A3M7QGR1</accession>
<dbReference type="InterPro" id="IPR018200">
    <property type="entry name" value="USP_CS"/>
</dbReference>
<name>A0A3M7QGR1_BRAPC</name>
<dbReference type="PROSITE" id="PS51283">
    <property type="entry name" value="DUSP"/>
    <property type="match status" value="2"/>
</dbReference>
<gene>
    <name evidence="18" type="ORF">BpHYR1_012997</name>
</gene>
<feature type="domain" description="UBP-type" evidence="16">
    <location>
        <begin position="1"/>
        <end position="111"/>
    </location>
</feature>
<dbReference type="Pfam" id="PF02148">
    <property type="entry name" value="zf-UBP"/>
    <property type="match status" value="1"/>
</dbReference>
<dbReference type="InterPro" id="IPR006615">
    <property type="entry name" value="Pept_C19_DUSP"/>
</dbReference>
<dbReference type="GO" id="GO:0004843">
    <property type="term" value="F:cysteine-type deubiquitinase activity"/>
    <property type="evidence" value="ECO:0007669"/>
    <property type="project" value="UniProtKB-UniRule"/>
</dbReference>
<dbReference type="EC" id="3.4.19.12" evidence="13"/>
<dbReference type="SMART" id="SM00290">
    <property type="entry name" value="ZnF_UBP"/>
    <property type="match status" value="1"/>
</dbReference>
<dbReference type="GO" id="GO:0048471">
    <property type="term" value="C:perinuclear region of cytoplasm"/>
    <property type="evidence" value="ECO:0007669"/>
    <property type="project" value="UniProtKB-SubCell"/>
</dbReference>
<evidence type="ECO:0000256" key="1">
    <source>
        <dbReference type="ARBA" id="ARBA00000707"/>
    </source>
</evidence>
<sequence>EISGSDSSNLKNESLVLDNFQNGFIDLIKCHDCECSKNLWLCLKENCYYVGCGQDSASNKHSSLHAMRSYHPLSINLTTKNVWCEQCSIRVILESNIPRVDFNSEKIGKFVLNGQNFNNSKQNGNSSNYVDDYDFINFLETENLNLDNSSGKSQIIAFFLVFDEELNSDSNKFNEIGQLGLDNLGNTCYMSSALQALSNCFIFTSFFLECSSYVNHVVNLNKSLQQSSISTPLSLKYMRLMKDLWQPPKRLNQKTNRIQKITTLAPVDFVNTVKLINPLFRGFQQNDSQEFLIYLMDQLHEELKRPVVIPQTSKSSVNEKDDTLTNAFDKDSGVSSSWNKSAQDDRDSESIDSYVTCDDDELTSDLSDNLDYSDADECFSNNKSQCKKSCKNSKDQVENIKEKPVYTSIISEIFEGKLISQVKCLECNNVSTTTESFLHLSIPIPSKEYLQMLQNKMNRDSDQEIQSSGWIGWFFDIMKGYVWSNPIQLTDCLSSFFSDDDLKDENMYSCEKCKKLTNGVKNSKILYLPEVLIIHLKRFRHDSMFSTGKINSYVSFPLDNLNMQPFVHLDCKNEITQYDLSSVICHYGGPEGGHYISYARNHFNEEWYEYDDSYCRQVESLTVQNSQGYVLFYKKKNIKTDGIKDNLREMISSRIEDNFGNSMLRPYYISKQWLHKLKYFGECGAIDNSDFICKHNLVNPKKWKIIDDLVISCTQDTWNFLLENFGLKYNRNTIDFKNECNYLYPCKLCQLNDEALKQRQLYEKEEFLRLQDKWNQEQHSSKSDQINVYAISKSWFKEWEKFVQLNECPMEHQIPGEINNHPICLPQKQKDKNRTKINQLNPKISNFKISEDMWKFLLGIYGGGPELMVSSGSKNLNGNRERIYNGKSNL</sequence>
<keyword evidence="13" id="KW-0788">Thiol protease</keyword>
<feature type="domain" description="DUSP" evidence="17">
    <location>
        <begin position="753"/>
        <end position="873"/>
    </location>
</feature>
<evidence type="ECO:0000256" key="10">
    <source>
        <dbReference type="ARBA" id="ARBA00022833"/>
    </source>
</evidence>
<dbReference type="PROSITE" id="PS00972">
    <property type="entry name" value="USP_1"/>
    <property type="match status" value="1"/>
</dbReference>
<dbReference type="PROSITE" id="PS50271">
    <property type="entry name" value="ZF_UBP"/>
    <property type="match status" value="1"/>
</dbReference>
<dbReference type="InterPro" id="IPR013083">
    <property type="entry name" value="Znf_RING/FYVE/PHD"/>
</dbReference>
<keyword evidence="13" id="KW-0833">Ubl conjugation pathway</keyword>
<dbReference type="PROSITE" id="PS00973">
    <property type="entry name" value="USP_2"/>
    <property type="match status" value="1"/>
</dbReference>
<comment type="subcellular location">
    <subcellularLocation>
        <location evidence="2">Cytoplasm</location>
        <location evidence="2">Cytoskeleton</location>
        <location evidence="2">Microtubule organizing center</location>
        <location evidence="2">Centrosome</location>
    </subcellularLocation>
    <subcellularLocation>
        <location evidence="3">Cytoplasm</location>
        <location evidence="3">Perinuclear region</location>
    </subcellularLocation>
</comment>
<dbReference type="STRING" id="10195.A0A3M7QGR1"/>
<evidence type="ECO:0000256" key="8">
    <source>
        <dbReference type="ARBA" id="ARBA00022737"/>
    </source>
</evidence>
<evidence type="ECO:0000256" key="11">
    <source>
        <dbReference type="ARBA" id="ARBA00023212"/>
    </source>
</evidence>
<dbReference type="SUPFAM" id="SSF54001">
    <property type="entry name" value="Cysteine proteinases"/>
    <property type="match status" value="1"/>
</dbReference>
<dbReference type="InterPro" id="IPR028889">
    <property type="entry name" value="USP"/>
</dbReference>
<dbReference type="Gene3D" id="3.30.40.10">
    <property type="entry name" value="Zinc/RING finger domain, C3HC4 (zinc finger)"/>
    <property type="match status" value="1"/>
</dbReference>
<evidence type="ECO:0000256" key="7">
    <source>
        <dbReference type="ARBA" id="ARBA00022723"/>
    </source>
</evidence>
<evidence type="ECO:0000259" key="16">
    <source>
        <dbReference type="PROSITE" id="PS50271"/>
    </source>
</evidence>
<dbReference type="EMBL" id="REGN01006256">
    <property type="protein sequence ID" value="RNA10221.1"/>
    <property type="molecule type" value="Genomic_DNA"/>
</dbReference>
<keyword evidence="19" id="KW-1185">Reference proteome</keyword>
<dbReference type="Gene3D" id="3.30.2230.10">
    <property type="entry name" value="DUSP-like"/>
    <property type="match status" value="1"/>
</dbReference>
<dbReference type="SMART" id="SM00695">
    <property type="entry name" value="DUSP"/>
    <property type="match status" value="2"/>
</dbReference>
<evidence type="ECO:0000313" key="19">
    <source>
        <dbReference type="Proteomes" id="UP000276133"/>
    </source>
</evidence>
<dbReference type="SUPFAM" id="SSF57850">
    <property type="entry name" value="RING/U-box"/>
    <property type="match status" value="1"/>
</dbReference>
<keyword evidence="10" id="KW-0862">Zinc</keyword>
<dbReference type="GO" id="GO:0006508">
    <property type="term" value="P:proteolysis"/>
    <property type="evidence" value="ECO:0007669"/>
    <property type="project" value="UniProtKB-KW"/>
</dbReference>
<keyword evidence="13" id="KW-0645">Protease</keyword>
<evidence type="ECO:0000256" key="14">
    <source>
        <dbReference type="SAM" id="MobiDB-lite"/>
    </source>
</evidence>
<dbReference type="AlphaFoldDB" id="A0A3M7QGR1"/>
<feature type="region of interest" description="Disordered" evidence="14">
    <location>
        <begin position="312"/>
        <end position="350"/>
    </location>
</feature>
<protein>
    <recommendedName>
        <fullName evidence="13">Ubiquitin carboxyl-terminal hydrolase</fullName>
        <ecNumber evidence="13">3.4.19.12</ecNumber>
    </recommendedName>
</protein>
<evidence type="ECO:0000256" key="12">
    <source>
        <dbReference type="PROSITE-ProRule" id="PRU00502"/>
    </source>
</evidence>
<keyword evidence="13 18" id="KW-0378">Hydrolase</keyword>
<dbReference type="CDD" id="cd02674">
    <property type="entry name" value="Peptidase_C19R"/>
    <property type="match status" value="1"/>
</dbReference>
<dbReference type="Gene3D" id="3.90.70.10">
    <property type="entry name" value="Cysteine proteinases"/>
    <property type="match status" value="1"/>
</dbReference>
<dbReference type="SUPFAM" id="SSF143791">
    <property type="entry name" value="DUSP-like"/>
    <property type="match status" value="2"/>
</dbReference>
<dbReference type="GO" id="GO:0006897">
    <property type="term" value="P:endocytosis"/>
    <property type="evidence" value="ECO:0007669"/>
    <property type="project" value="UniProtKB-KW"/>
</dbReference>
<dbReference type="GO" id="GO:0016579">
    <property type="term" value="P:protein deubiquitination"/>
    <property type="evidence" value="ECO:0007669"/>
    <property type="project" value="InterPro"/>
</dbReference>
<dbReference type="InterPro" id="IPR001394">
    <property type="entry name" value="Peptidase_C19_UCH"/>
</dbReference>